<dbReference type="InterPro" id="IPR007375">
    <property type="entry name" value="SoxG"/>
</dbReference>
<keyword evidence="2" id="KW-1185">Reference proteome</keyword>
<dbReference type="Proteomes" id="UP000633219">
    <property type="component" value="Unassembled WGS sequence"/>
</dbReference>
<protein>
    <recommendedName>
        <fullName evidence="3">Sarcosine oxidase subunit gamma</fullName>
    </recommendedName>
</protein>
<dbReference type="EMBL" id="JAEQNC010000005">
    <property type="protein sequence ID" value="MBL0372334.1"/>
    <property type="molecule type" value="Genomic_DNA"/>
</dbReference>
<gene>
    <name evidence="1" type="ORF">JJB09_09865</name>
</gene>
<name>A0A936YQG4_9HYPH</name>
<comment type="caution">
    <text evidence="1">The sequence shown here is derived from an EMBL/GenBank/DDBJ whole genome shotgun (WGS) entry which is preliminary data.</text>
</comment>
<reference evidence="1" key="1">
    <citation type="submission" date="2021-01" db="EMBL/GenBank/DDBJ databases">
        <title>Rhizobium sp. strain KVB221 16S ribosomal RNA gene Genome sequencing and assembly.</title>
        <authorList>
            <person name="Kang M."/>
        </authorList>
    </citation>
    <scope>NUCLEOTIDE SEQUENCE</scope>
    <source>
        <strain evidence="1">KVB221</strain>
    </source>
</reference>
<dbReference type="SUPFAM" id="SSF103025">
    <property type="entry name" value="Folate-binding domain"/>
    <property type="match status" value="1"/>
</dbReference>
<dbReference type="AlphaFoldDB" id="A0A936YQG4"/>
<evidence type="ECO:0000313" key="2">
    <source>
        <dbReference type="Proteomes" id="UP000633219"/>
    </source>
</evidence>
<organism evidence="1 2">
    <name type="scientific">Rhizobium setariae</name>
    <dbReference type="NCBI Taxonomy" id="2801340"/>
    <lineage>
        <taxon>Bacteria</taxon>
        <taxon>Pseudomonadati</taxon>
        <taxon>Pseudomonadota</taxon>
        <taxon>Alphaproteobacteria</taxon>
        <taxon>Hyphomicrobiales</taxon>
        <taxon>Rhizobiaceae</taxon>
        <taxon>Rhizobium/Agrobacterium group</taxon>
        <taxon>Rhizobium</taxon>
    </lineage>
</organism>
<dbReference type="InterPro" id="IPR027266">
    <property type="entry name" value="TrmE/GcvT-like"/>
</dbReference>
<proteinExistence type="predicted"/>
<sequence>MQDMMISRHPLTDSAVHGIEMPGANHLELVESARIYTVQAFRGQNAAIKSQLLNAPDVSLRFVGPGDWLAVTFNALPKVDPSAALVVDQSHGRTLFRLKGPDVVDILMKGVAIDIAGEALPVGMSANMAFGHLTINVARTGENEFEIVGARSFAESLYHDLKMAGREFALSFAVVDR</sequence>
<dbReference type="RefSeq" id="WP_201656895.1">
    <property type="nucleotide sequence ID" value="NZ_JAEQNC010000005.1"/>
</dbReference>
<evidence type="ECO:0000313" key="1">
    <source>
        <dbReference type="EMBL" id="MBL0372334.1"/>
    </source>
</evidence>
<dbReference type="Pfam" id="PF04268">
    <property type="entry name" value="SoxG"/>
    <property type="match status" value="1"/>
</dbReference>
<accession>A0A936YQG4</accession>
<evidence type="ECO:0008006" key="3">
    <source>
        <dbReference type="Google" id="ProtNLM"/>
    </source>
</evidence>
<dbReference type="Gene3D" id="3.30.1360.120">
    <property type="entry name" value="Probable tRNA modification gtpase trme, domain 1"/>
    <property type="match status" value="1"/>
</dbReference>